<dbReference type="SUPFAM" id="SSF48264">
    <property type="entry name" value="Cytochrome P450"/>
    <property type="match status" value="1"/>
</dbReference>
<dbReference type="GO" id="GO:0004497">
    <property type="term" value="F:monooxygenase activity"/>
    <property type="evidence" value="ECO:0007669"/>
    <property type="project" value="UniProtKB-KW"/>
</dbReference>
<accession>A0AAP0S5P7</accession>
<evidence type="ECO:0000256" key="8">
    <source>
        <dbReference type="ARBA" id="ARBA00023033"/>
    </source>
</evidence>
<evidence type="ECO:0008006" key="12">
    <source>
        <dbReference type="Google" id="ProtNLM"/>
    </source>
</evidence>
<dbReference type="PANTHER" id="PTHR47943">
    <property type="entry name" value="CYTOCHROME P450 93A3-LIKE"/>
    <property type="match status" value="1"/>
</dbReference>
<keyword evidence="6" id="KW-0560">Oxidoreductase</keyword>
<evidence type="ECO:0000256" key="1">
    <source>
        <dbReference type="ARBA" id="ARBA00001971"/>
    </source>
</evidence>
<comment type="caution">
    <text evidence="10">The sequence shown here is derived from an EMBL/GenBank/DDBJ whole genome shotgun (WGS) entry which is preliminary data.</text>
</comment>
<keyword evidence="4" id="KW-0349">Heme</keyword>
<keyword evidence="9" id="KW-0472">Membrane</keyword>
<dbReference type="GO" id="GO:0005506">
    <property type="term" value="F:iron ion binding"/>
    <property type="evidence" value="ECO:0007669"/>
    <property type="project" value="InterPro"/>
</dbReference>
<comment type="subcellular location">
    <subcellularLocation>
        <location evidence="2">Membrane</location>
    </subcellularLocation>
</comment>
<evidence type="ECO:0000313" key="10">
    <source>
        <dbReference type="EMBL" id="KAK9288271.1"/>
    </source>
</evidence>
<dbReference type="GO" id="GO:0016705">
    <property type="term" value="F:oxidoreductase activity, acting on paired donors, with incorporation or reduction of molecular oxygen"/>
    <property type="evidence" value="ECO:0007669"/>
    <property type="project" value="InterPro"/>
</dbReference>
<organism evidence="10 11">
    <name type="scientific">Liquidambar formosana</name>
    <name type="common">Formosan gum</name>
    <dbReference type="NCBI Taxonomy" id="63359"/>
    <lineage>
        <taxon>Eukaryota</taxon>
        <taxon>Viridiplantae</taxon>
        <taxon>Streptophyta</taxon>
        <taxon>Embryophyta</taxon>
        <taxon>Tracheophyta</taxon>
        <taxon>Spermatophyta</taxon>
        <taxon>Magnoliopsida</taxon>
        <taxon>eudicotyledons</taxon>
        <taxon>Gunneridae</taxon>
        <taxon>Pentapetalae</taxon>
        <taxon>Saxifragales</taxon>
        <taxon>Altingiaceae</taxon>
        <taxon>Liquidambar</taxon>
    </lineage>
</organism>
<evidence type="ECO:0000256" key="6">
    <source>
        <dbReference type="ARBA" id="ARBA00023002"/>
    </source>
</evidence>
<keyword evidence="8" id="KW-0503">Monooxygenase</keyword>
<dbReference type="AlphaFoldDB" id="A0AAP0S5P7"/>
<evidence type="ECO:0000313" key="11">
    <source>
        <dbReference type="Proteomes" id="UP001415857"/>
    </source>
</evidence>
<evidence type="ECO:0000256" key="9">
    <source>
        <dbReference type="ARBA" id="ARBA00023136"/>
    </source>
</evidence>
<name>A0AAP0S5P7_LIQFO</name>
<dbReference type="InterPro" id="IPR001128">
    <property type="entry name" value="Cyt_P450"/>
</dbReference>
<dbReference type="PANTHER" id="PTHR47943:SF2">
    <property type="entry name" value="CYTOCHROME P450"/>
    <property type="match status" value="1"/>
</dbReference>
<comment type="similarity">
    <text evidence="3">Belongs to the cytochrome P450 family.</text>
</comment>
<keyword evidence="7" id="KW-0408">Iron</keyword>
<evidence type="ECO:0000256" key="7">
    <source>
        <dbReference type="ARBA" id="ARBA00023004"/>
    </source>
</evidence>
<dbReference type="EMBL" id="JBBPBK010000003">
    <property type="protein sequence ID" value="KAK9288271.1"/>
    <property type="molecule type" value="Genomic_DNA"/>
</dbReference>
<dbReference type="GO" id="GO:0020037">
    <property type="term" value="F:heme binding"/>
    <property type="evidence" value="ECO:0007669"/>
    <property type="project" value="InterPro"/>
</dbReference>
<gene>
    <name evidence="10" type="ORF">L1049_016721</name>
</gene>
<dbReference type="PRINTS" id="PR00463">
    <property type="entry name" value="EP450I"/>
</dbReference>
<sequence length="182" mass="20501">MRREELGHFIKSIEKAARARVVVDLSAKVSSLSADMTARMVLGKKYMDEKFDERGFKAVIQEGMHIAAVFNIADYIPQVAALDLQGLTRRMKVVSKVFDEFLEKILDEHIQSGAERQTKAFVDIMLAIMGSEESEYLIDRSNIKATILDILVASLDTAATAIEWALSELLIHPRVMKRSKMN</sequence>
<proteinExistence type="inferred from homology"/>
<evidence type="ECO:0000256" key="4">
    <source>
        <dbReference type="ARBA" id="ARBA00022617"/>
    </source>
</evidence>
<keyword evidence="5" id="KW-0479">Metal-binding</keyword>
<evidence type="ECO:0000256" key="2">
    <source>
        <dbReference type="ARBA" id="ARBA00004370"/>
    </source>
</evidence>
<dbReference type="Gene3D" id="1.10.630.10">
    <property type="entry name" value="Cytochrome P450"/>
    <property type="match status" value="1"/>
</dbReference>
<dbReference type="Proteomes" id="UP001415857">
    <property type="component" value="Unassembled WGS sequence"/>
</dbReference>
<protein>
    <recommendedName>
        <fullName evidence="12">Cytochrome P450</fullName>
    </recommendedName>
</protein>
<evidence type="ECO:0000256" key="5">
    <source>
        <dbReference type="ARBA" id="ARBA00022723"/>
    </source>
</evidence>
<dbReference type="InterPro" id="IPR036396">
    <property type="entry name" value="Cyt_P450_sf"/>
</dbReference>
<reference evidence="10 11" key="1">
    <citation type="journal article" date="2024" name="Plant J.">
        <title>Genome sequences and population genomics reveal climatic adaptation and genomic divergence between two closely related sweetgum species.</title>
        <authorList>
            <person name="Xu W.Q."/>
            <person name="Ren C.Q."/>
            <person name="Zhang X.Y."/>
            <person name="Comes H.P."/>
            <person name="Liu X.H."/>
            <person name="Li Y.G."/>
            <person name="Kettle C.J."/>
            <person name="Jalonen R."/>
            <person name="Gaisberger H."/>
            <person name="Ma Y.Z."/>
            <person name="Qiu Y.X."/>
        </authorList>
    </citation>
    <scope>NUCLEOTIDE SEQUENCE [LARGE SCALE GENOMIC DNA]</scope>
    <source>
        <strain evidence="10">Hangzhou</strain>
    </source>
</reference>
<keyword evidence="11" id="KW-1185">Reference proteome</keyword>
<dbReference type="InterPro" id="IPR002401">
    <property type="entry name" value="Cyt_P450_E_grp-I"/>
</dbReference>
<dbReference type="GO" id="GO:0016020">
    <property type="term" value="C:membrane"/>
    <property type="evidence" value="ECO:0007669"/>
    <property type="project" value="UniProtKB-SubCell"/>
</dbReference>
<dbReference type="Pfam" id="PF00067">
    <property type="entry name" value="p450"/>
    <property type="match status" value="1"/>
</dbReference>
<evidence type="ECO:0000256" key="3">
    <source>
        <dbReference type="ARBA" id="ARBA00010617"/>
    </source>
</evidence>
<comment type="cofactor">
    <cofactor evidence="1">
        <name>heme</name>
        <dbReference type="ChEBI" id="CHEBI:30413"/>
    </cofactor>
</comment>